<dbReference type="EMBL" id="JAATIS010000485">
    <property type="protein sequence ID" value="KAG2467640.1"/>
    <property type="molecule type" value="Genomic_DNA"/>
</dbReference>
<evidence type="ECO:0000256" key="1">
    <source>
        <dbReference type="PROSITE-ProRule" id="PRU00259"/>
    </source>
</evidence>
<name>A0A8X7XEB2_POLSE</name>
<dbReference type="InterPro" id="IPR011989">
    <property type="entry name" value="ARM-like"/>
</dbReference>
<evidence type="ECO:0000313" key="3">
    <source>
        <dbReference type="Proteomes" id="UP000886611"/>
    </source>
</evidence>
<dbReference type="InterPro" id="IPR000225">
    <property type="entry name" value="Armadillo"/>
</dbReference>
<dbReference type="SUPFAM" id="SSF48371">
    <property type="entry name" value="ARM repeat"/>
    <property type="match status" value="1"/>
</dbReference>
<dbReference type="GO" id="GO:0007288">
    <property type="term" value="P:sperm axoneme assembly"/>
    <property type="evidence" value="ECO:0007669"/>
    <property type="project" value="TreeGrafter"/>
</dbReference>
<dbReference type="Proteomes" id="UP000886611">
    <property type="component" value="Unassembled WGS sequence"/>
</dbReference>
<dbReference type="PANTHER" id="PTHR21356:SF1">
    <property type="entry name" value="ARMADILLO REPEAT-CONTAINING PROTEIN 2"/>
    <property type="match status" value="1"/>
</dbReference>
<accession>A0A8X7XEB2</accession>
<feature type="repeat" description="ARM" evidence="1">
    <location>
        <begin position="142"/>
        <end position="184"/>
    </location>
</feature>
<dbReference type="Gene3D" id="1.25.10.10">
    <property type="entry name" value="Leucine-rich Repeat Variant"/>
    <property type="match status" value="1"/>
</dbReference>
<dbReference type="PROSITE" id="PS50176">
    <property type="entry name" value="ARM_REPEAT"/>
    <property type="match status" value="1"/>
</dbReference>
<dbReference type="AlphaFoldDB" id="A0A8X7XEB2"/>
<dbReference type="InterPro" id="IPR038905">
    <property type="entry name" value="ARMC2"/>
</dbReference>
<reference evidence="2 3" key="1">
    <citation type="journal article" date="2021" name="Cell">
        <title>Tracing the genetic footprints of vertebrate landing in non-teleost ray-finned fishes.</title>
        <authorList>
            <person name="Bi X."/>
            <person name="Wang K."/>
            <person name="Yang L."/>
            <person name="Pan H."/>
            <person name="Jiang H."/>
            <person name="Wei Q."/>
            <person name="Fang M."/>
            <person name="Yu H."/>
            <person name="Zhu C."/>
            <person name="Cai Y."/>
            <person name="He Y."/>
            <person name="Gan X."/>
            <person name="Zeng H."/>
            <person name="Yu D."/>
            <person name="Zhu Y."/>
            <person name="Jiang H."/>
            <person name="Qiu Q."/>
            <person name="Yang H."/>
            <person name="Zhang Y.E."/>
            <person name="Wang W."/>
            <person name="Zhu M."/>
            <person name="He S."/>
            <person name="Zhang G."/>
        </authorList>
    </citation>
    <scope>NUCLEOTIDE SEQUENCE [LARGE SCALE GENOMIC DNA]</scope>
    <source>
        <strain evidence="2">Bchr_013</strain>
    </source>
</reference>
<protein>
    <submittedName>
        <fullName evidence="2">ARMC2 protein</fullName>
    </submittedName>
</protein>
<dbReference type="InterPro" id="IPR016024">
    <property type="entry name" value="ARM-type_fold"/>
</dbReference>
<keyword evidence="3" id="KW-1185">Reference proteome</keyword>
<organism evidence="2 3">
    <name type="scientific">Polypterus senegalus</name>
    <name type="common">Senegal bichir</name>
    <dbReference type="NCBI Taxonomy" id="55291"/>
    <lineage>
        <taxon>Eukaryota</taxon>
        <taxon>Metazoa</taxon>
        <taxon>Chordata</taxon>
        <taxon>Craniata</taxon>
        <taxon>Vertebrata</taxon>
        <taxon>Euteleostomi</taxon>
        <taxon>Actinopterygii</taxon>
        <taxon>Polypteriformes</taxon>
        <taxon>Polypteridae</taxon>
        <taxon>Polypterus</taxon>
    </lineage>
</organism>
<sequence length="291" mass="32991">MDLNSQVPGATGEKPFCGQKHPSEIEDVLIKLIRVLANLSIHPTVGRTLAVNSTCVELLIHILEYKSIDECEELVINAAATINNLSYYGECDSQIRKNHLHIAELLLHLLMKNNMEGILEAARVFGNLSQYKEIRDFIVEKKVYKFMIALLDSKNQDVCFSACGVLINLTVDNDKRTILNEEGGVKKLIDCLKDFGPTDWQLASLVCKTLWNYSERITGAEVSFGEEEAQSLLQLLTTYLEEEFALQYITDEDLRHVHKACWEKDFMPVAQQLVKRIQTLYTFLEPLPGPS</sequence>
<feature type="non-terminal residue" evidence="2">
    <location>
        <position position="1"/>
    </location>
</feature>
<comment type="caution">
    <text evidence="2">The sequence shown here is derived from an EMBL/GenBank/DDBJ whole genome shotgun (WGS) entry which is preliminary data.</text>
</comment>
<feature type="non-terminal residue" evidence="2">
    <location>
        <position position="291"/>
    </location>
</feature>
<evidence type="ECO:0000313" key="2">
    <source>
        <dbReference type="EMBL" id="KAG2467640.1"/>
    </source>
</evidence>
<gene>
    <name evidence="2" type="primary">Armc2_1</name>
    <name evidence="2" type="ORF">GTO96_0014949</name>
</gene>
<proteinExistence type="predicted"/>
<dbReference type="SMART" id="SM00185">
    <property type="entry name" value="ARM"/>
    <property type="match status" value="4"/>
</dbReference>
<dbReference type="PANTHER" id="PTHR21356">
    <property type="entry name" value="ARMADILLO REPEAT CONTAINING 2"/>
    <property type="match status" value="1"/>
</dbReference>